<evidence type="ECO:0000256" key="5">
    <source>
        <dbReference type="ARBA" id="ARBA00022989"/>
    </source>
</evidence>
<feature type="transmembrane region" description="Helical" evidence="7">
    <location>
        <begin position="184"/>
        <end position="201"/>
    </location>
</feature>
<dbReference type="Proteomes" id="UP000664169">
    <property type="component" value="Unassembled WGS sequence"/>
</dbReference>
<reference evidence="8" key="1">
    <citation type="submission" date="2021-03" db="EMBL/GenBank/DDBJ databases">
        <authorList>
            <person name="Tagirdzhanova G."/>
        </authorList>
    </citation>
    <scope>NUCLEOTIDE SEQUENCE</scope>
</reference>
<evidence type="ECO:0000256" key="7">
    <source>
        <dbReference type="SAM" id="Phobius"/>
    </source>
</evidence>
<feature type="transmembrane region" description="Helical" evidence="7">
    <location>
        <begin position="92"/>
        <end position="111"/>
    </location>
</feature>
<dbReference type="EMBL" id="CAJPDQ010000016">
    <property type="protein sequence ID" value="CAF9920886.1"/>
    <property type="molecule type" value="Genomic_DNA"/>
</dbReference>
<dbReference type="PANTHER" id="PTHR10778:SF4">
    <property type="entry name" value="NUCLEOTIDE SUGAR TRANSPORTER SLC35B4"/>
    <property type="match status" value="1"/>
</dbReference>
<dbReference type="GO" id="GO:0005789">
    <property type="term" value="C:endoplasmic reticulum membrane"/>
    <property type="evidence" value="ECO:0007669"/>
    <property type="project" value="TreeGrafter"/>
</dbReference>
<dbReference type="GO" id="GO:0000139">
    <property type="term" value="C:Golgi membrane"/>
    <property type="evidence" value="ECO:0007669"/>
    <property type="project" value="TreeGrafter"/>
</dbReference>
<feature type="transmembrane region" description="Helical" evidence="7">
    <location>
        <begin position="357"/>
        <end position="379"/>
    </location>
</feature>
<dbReference type="OrthoDB" id="999962at2759"/>
<gene>
    <name evidence="8" type="ORF">GOMPHAMPRED_002165</name>
</gene>
<name>A0A8H3FHC0_9LECA</name>
<dbReference type="GO" id="GO:0005462">
    <property type="term" value="F:UDP-N-acetylglucosamine transmembrane transporter activity"/>
    <property type="evidence" value="ECO:0007669"/>
    <property type="project" value="TreeGrafter"/>
</dbReference>
<comment type="caution">
    <text evidence="8">The sequence shown here is derived from an EMBL/GenBank/DDBJ whole genome shotgun (WGS) entry which is preliminary data.</text>
</comment>
<dbReference type="Pfam" id="PF08449">
    <property type="entry name" value="UAA"/>
    <property type="match status" value="1"/>
</dbReference>
<evidence type="ECO:0000313" key="8">
    <source>
        <dbReference type="EMBL" id="CAF9920886.1"/>
    </source>
</evidence>
<keyword evidence="2" id="KW-0813">Transport</keyword>
<feature type="transmembrane region" description="Helical" evidence="7">
    <location>
        <begin position="385"/>
        <end position="403"/>
    </location>
</feature>
<keyword evidence="5 7" id="KW-1133">Transmembrane helix</keyword>
<evidence type="ECO:0000256" key="1">
    <source>
        <dbReference type="ARBA" id="ARBA00004127"/>
    </source>
</evidence>
<dbReference type="InterPro" id="IPR013657">
    <property type="entry name" value="SCL35B1-4/HUT1"/>
</dbReference>
<evidence type="ECO:0000256" key="6">
    <source>
        <dbReference type="ARBA" id="ARBA00023136"/>
    </source>
</evidence>
<evidence type="ECO:0000256" key="2">
    <source>
        <dbReference type="ARBA" id="ARBA00022448"/>
    </source>
</evidence>
<feature type="transmembrane region" description="Helical" evidence="7">
    <location>
        <begin position="160"/>
        <end position="177"/>
    </location>
</feature>
<feature type="transmembrane region" description="Helical" evidence="7">
    <location>
        <begin position="322"/>
        <end position="345"/>
    </location>
</feature>
<keyword evidence="4 7" id="KW-0812">Transmembrane</keyword>
<feature type="transmembrane region" description="Helical" evidence="7">
    <location>
        <begin position="46"/>
        <end position="72"/>
    </location>
</feature>
<dbReference type="GO" id="GO:0005464">
    <property type="term" value="F:UDP-xylose transmembrane transporter activity"/>
    <property type="evidence" value="ECO:0007669"/>
    <property type="project" value="TreeGrafter"/>
</dbReference>
<feature type="transmembrane region" description="Helical" evidence="7">
    <location>
        <begin position="221"/>
        <end position="244"/>
    </location>
</feature>
<feature type="transmembrane region" description="Helical" evidence="7">
    <location>
        <begin position="256"/>
        <end position="276"/>
    </location>
</feature>
<evidence type="ECO:0008006" key="10">
    <source>
        <dbReference type="Google" id="ProtNLM"/>
    </source>
</evidence>
<keyword evidence="3" id="KW-0762">Sugar transport</keyword>
<proteinExistence type="predicted"/>
<feature type="transmembrane region" description="Helical" evidence="7">
    <location>
        <begin position="132"/>
        <end position="154"/>
    </location>
</feature>
<comment type="subcellular location">
    <subcellularLocation>
        <location evidence="1">Endomembrane system</location>
        <topology evidence="1">Multi-pass membrane protein</topology>
    </subcellularLocation>
</comment>
<evidence type="ECO:0000313" key="9">
    <source>
        <dbReference type="Proteomes" id="UP000664169"/>
    </source>
</evidence>
<organism evidence="8 9">
    <name type="scientific">Gomphillus americanus</name>
    <dbReference type="NCBI Taxonomy" id="1940652"/>
    <lineage>
        <taxon>Eukaryota</taxon>
        <taxon>Fungi</taxon>
        <taxon>Dikarya</taxon>
        <taxon>Ascomycota</taxon>
        <taxon>Pezizomycotina</taxon>
        <taxon>Lecanoromycetes</taxon>
        <taxon>OSLEUM clade</taxon>
        <taxon>Ostropomycetidae</taxon>
        <taxon>Ostropales</taxon>
        <taxon>Graphidaceae</taxon>
        <taxon>Gomphilloideae</taxon>
        <taxon>Gomphillus</taxon>
    </lineage>
</organism>
<dbReference type="AlphaFoldDB" id="A0A8H3FHC0"/>
<keyword evidence="6 7" id="KW-0472">Membrane</keyword>
<sequence>MTSGLRHRSGAVDRPKVEPTIINTGSVLDNHKFSPRTPFKMRVSRAIAAVGVLLTATLPTIWNWGLAMGLIFGGCCSNVFALETIIKSEPDSGLLVTLVQFATIFCFTLPSHLDLSRAPNILKKRAVPIMRWIPAIAMFFIVNILNNFAFGFSISVPVHIILRSGGSVMTMVVGYIWGKRYNRGQILGVSMLTAGVIIAALSDAQSQGEIKSSSSGSATSFVVGLLILFIAQFISAIMGLYIQLTYAKYGPHWHENLFYCHFLSLPLFLPIAPSLWRQFQKLLDSPPLILRLPSQIYGRSAASTDWKSSLDTVWSSKRTTPAFQIGVPIQLVNLAVNALTQFACIRGVNLLATKTTALGVTIVLNLRKLVSLFVSMWLFGNKLPAGVAAGAAIVFTGAAVYGWSGQSPTKREQPDTEKPKTG</sequence>
<dbReference type="PANTHER" id="PTHR10778">
    <property type="entry name" value="SOLUTE CARRIER FAMILY 35 MEMBER B"/>
    <property type="match status" value="1"/>
</dbReference>
<keyword evidence="9" id="KW-1185">Reference proteome</keyword>
<evidence type="ECO:0000256" key="3">
    <source>
        <dbReference type="ARBA" id="ARBA00022597"/>
    </source>
</evidence>
<accession>A0A8H3FHC0</accession>
<protein>
    <recommendedName>
        <fullName evidence="10">UAA transporter</fullName>
    </recommendedName>
</protein>
<evidence type="ECO:0000256" key="4">
    <source>
        <dbReference type="ARBA" id="ARBA00022692"/>
    </source>
</evidence>